<proteinExistence type="predicted"/>
<dbReference type="Proteomes" id="UP000054047">
    <property type="component" value="Unassembled WGS sequence"/>
</dbReference>
<evidence type="ECO:0008006" key="3">
    <source>
        <dbReference type="Google" id="ProtNLM"/>
    </source>
</evidence>
<keyword evidence="2" id="KW-1185">Reference proteome</keyword>
<sequence length="194" mass="20670">MNPPAAIEMSATQECYFPKVFHLATSCPVVSSHIRITINGVNVSALIDTGSSITLAAQGLCPALGIFHLDTPHTDSALGMAGTLVLMAGSKQVRVKVGNIELHSVVHFTKGPCVPNMDSDYEVILGNDILAQLPPLTIDYKAKTYPVRVKDTVHIQPNAECFVSCMTPTVPPGKDLVLISQCSKQGPHSSSCPY</sequence>
<dbReference type="SUPFAM" id="SSF50630">
    <property type="entry name" value="Acid proteases"/>
    <property type="match status" value="1"/>
</dbReference>
<protein>
    <recommendedName>
        <fullName evidence="3">Peptidase A2 domain-containing protein</fullName>
    </recommendedName>
</protein>
<reference evidence="1 2" key="1">
    <citation type="submission" date="2013-12" db="EMBL/GenBank/DDBJ databases">
        <title>Draft genome of the parsitic nematode Ancylostoma duodenale.</title>
        <authorList>
            <person name="Mitreva M."/>
        </authorList>
    </citation>
    <scope>NUCLEOTIDE SEQUENCE [LARGE SCALE GENOMIC DNA]</scope>
    <source>
        <strain evidence="1 2">Zhejiang</strain>
    </source>
</reference>
<dbReference type="EMBL" id="KN726318">
    <property type="protein sequence ID" value="KIH68677.1"/>
    <property type="molecule type" value="Genomic_DNA"/>
</dbReference>
<dbReference type="InterPro" id="IPR001969">
    <property type="entry name" value="Aspartic_peptidase_AS"/>
</dbReference>
<dbReference type="PROSITE" id="PS00141">
    <property type="entry name" value="ASP_PROTEASE"/>
    <property type="match status" value="1"/>
</dbReference>
<evidence type="ECO:0000313" key="1">
    <source>
        <dbReference type="EMBL" id="KIH68677.1"/>
    </source>
</evidence>
<dbReference type="Pfam" id="PF13975">
    <property type="entry name" value="gag-asp_proteas"/>
    <property type="match status" value="1"/>
</dbReference>
<organism evidence="1 2">
    <name type="scientific">Ancylostoma duodenale</name>
    <dbReference type="NCBI Taxonomy" id="51022"/>
    <lineage>
        <taxon>Eukaryota</taxon>
        <taxon>Metazoa</taxon>
        <taxon>Ecdysozoa</taxon>
        <taxon>Nematoda</taxon>
        <taxon>Chromadorea</taxon>
        <taxon>Rhabditida</taxon>
        <taxon>Rhabditina</taxon>
        <taxon>Rhabditomorpha</taxon>
        <taxon>Strongyloidea</taxon>
        <taxon>Ancylostomatidae</taxon>
        <taxon>Ancylostomatinae</taxon>
        <taxon>Ancylostoma</taxon>
    </lineage>
</organism>
<dbReference type="AlphaFoldDB" id="A0A0C2E022"/>
<evidence type="ECO:0000313" key="2">
    <source>
        <dbReference type="Proteomes" id="UP000054047"/>
    </source>
</evidence>
<dbReference type="InterPro" id="IPR021109">
    <property type="entry name" value="Peptidase_aspartic_dom_sf"/>
</dbReference>
<dbReference type="Gene3D" id="2.40.70.10">
    <property type="entry name" value="Acid Proteases"/>
    <property type="match status" value="1"/>
</dbReference>
<dbReference type="OrthoDB" id="5872988at2759"/>
<dbReference type="CDD" id="cd00303">
    <property type="entry name" value="retropepsin_like"/>
    <property type="match status" value="1"/>
</dbReference>
<dbReference type="GO" id="GO:0006508">
    <property type="term" value="P:proteolysis"/>
    <property type="evidence" value="ECO:0007669"/>
    <property type="project" value="InterPro"/>
</dbReference>
<accession>A0A0C2E022</accession>
<dbReference type="GO" id="GO:0004190">
    <property type="term" value="F:aspartic-type endopeptidase activity"/>
    <property type="evidence" value="ECO:0007669"/>
    <property type="project" value="InterPro"/>
</dbReference>
<name>A0A0C2E022_9BILA</name>
<gene>
    <name evidence="1" type="ORF">ANCDUO_00986</name>
</gene>